<reference evidence="3 4" key="1">
    <citation type="submission" date="2019-03" db="EMBL/GenBank/DDBJ databases">
        <title>Genomic Encyclopedia of Type Strains, Phase IV (KMG-IV): sequencing the most valuable type-strain genomes for metagenomic binning, comparative biology and taxonomic classification.</title>
        <authorList>
            <person name="Goeker M."/>
        </authorList>
    </citation>
    <scope>NUCLEOTIDE SEQUENCE [LARGE SCALE GENOMIC DNA]</scope>
    <source>
        <strain evidence="3 4">DSM 25964</strain>
    </source>
</reference>
<evidence type="ECO:0000313" key="4">
    <source>
        <dbReference type="Proteomes" id="UP000295066"/>
    </source>
</evidence>
<dbReference type="InterPro" id="IPR043128">
    <property type="entry name" value="Rev_trsase/Diguanyl_cyclase"/>
</dbReference>
<name>A0A4R8MFV8_9BACT</name>
<organism evidence="3 4">
    <name type="scientific">Aminivibrio pyruvatiphilus</name>
    <dbReference type="NCBI Taxonomy" id="1005740"/>
    <lineage>
        <taxon>Bacteria</taxon>
        <taxon>Thermotogati</taxon>
        <taxon>Synergistota</taxon>
        <taxon>Synergistia</taxon>
        <taxon>Synergistales</taxon>
        <taxon>Aminobacteriaceae</taxon>
        <taxon>Aminivibrio</taxon>
    </lineage>
</organism>
<dbReference type="SMART" id="SM00091">
    <property type="entry name" value="PAS"/>
    <property type="match status" value="1"/>
</dbReference>
<dbReference type="SUPFAM" id="SSF55785">
    <property type="entry name" value="PYP-like sensor domain (PAS domain)"/>
    <property type="match status" value="1"/>
</dbReference>
<evidence type="ECO:0000313" key="3">
    <source>
        <dbReference type="EMBL" id="TDY63262.1"/>
    </source>
</evidence>
<evidence type="ECO:0000259" key="1">
    <source>
        <dbReference type="PROSITE" id="PS50112"/>
    </source>
</evidence>
<dbReference type="PANTHER" id="PTHR44757">
    <property type="entry name" value="DIGUANYLATE CYCLASE DGCP"/>
    <property type="match status" value="1"/>
</dbReference>
<dbReference type="Pfam" id="PF13426">
    <property type="entry name" value="PAS_9"/>
    <property type="match status" value="1"/>
</dbReference>
<dbReference type="SMART" id="SM00267">
    <property type="entry name" value="GGDEF"/>
    <property type="match status" value="1"/>
</dbReference>
<feature type="domain" description="GGDEF" evidence="2">
    <location>
        <begin position="353"/>
        <end position="485"/>
    </location>
</feature>
<dbReference type="SUPFAM" id="SSF55781">
    <property type="entry name" value="GAF domain-like"/>
    <property type="match status" value="1"/>
</dbReference>
<dbReference type="SMART" id="SM00065">
    <property type="entry name" value="GAF"/>
    <property type="match status" value="1"/>
</dbReference>
<dbReference type="EMBL" id="SORI01000002">
    <property type="protein sequence ID" value="TDY63262.1"/>
    <property type="molecule type" value="Genomic_DNA"/>
</dbReference>
<dbReference type="InterPro" id="IPR000160">
    <property type="entry name" value="GGDEF_dom"/>
</dbReference>
<dbReference type="InterPro" id="IPR003018">
    <property type="entry name" value="GAF"/>
</dbReference>
<comment type="caution">
    <text evidence="3">The sequence shown here is derived from an EMBL/GenBank/DDBJ whole genome shotgun (WGS) entry which is preliminary data.</text>
</comment>
<dbReference type="Gene3D" id="3.30.450.40">
    <property type="match status" value="1"/>
</dbReference>
<gene>
    <name evidence="3" type="ORF">C8D99_102243</name>
</gene>
<dbReference type="CDD" id="cd00130">
    <property type="entry name" value="PAS"/>
    <property type="match status" value="1"/>
</dbReference>
<dbReference type="Gene3D" id="3.30.70.270">
    <property type="match status" value="1"/>
</dbReference>
<evidence type="ECO:0000259" key="2">
    <source>
        <dbReference type="PROSITE" id="PS50887"/>
    </source>
</evidence>
<dbReference type="Proteomes" id="UP000295066">
    <property type="component" value="Unassembled WGS sequence"/>
</dbReference>
<proteinExistence type="predicted"/>
<dbReference type="InterPro" id="IPR035965">
    <property type="entry name" value="PAS-like_dom_sf"/>
</dbReference>
<accession>A0A4R8MFV8</accession>
<dbReference type="Pfam" id="PF01590">
    <property type="entry name" value="GAF"/>
    <property type="match status" value="1"/>
</dbReference>
<dbReference type="NCBIfam" id="TIGR00229">
    <property type="entry name" value="sensory_box"/>
    <property type="match status" value="1"/>
</dbReference>
<keyword evidence="4" id="KW-1185">Reference proteome</keyword>
<dbReference type="CDD" id="cd01949">
    <property type="entry name" value="GGDEF"/>
    <property type="match status" value="1"/>
</dbReference>
<dbReference type="InterPro" id="IPR029787">
    <property type="entry name" value="Nucleotide_cyclase"/>
</dbReference>
<feature type="domain" description="PAS" evidence="1">
    <location>
        <begin position="201"/>
        <end position="252"/>
    </location>
</feature>
<dbReference type="InterPro" id="IPR029016">
    <property type="entry name" value="GAF-like_dom_sf"/>
</dbReference>
<dbReference type="FunFam" id="3.30.70.270:FF:000001">
    <property type="entry name" value="Diguanylate cyclase domain protein"/>
    <property type="match status" value="1"/>
</dbReference>
<dbReference type="NCBIfam" id="TIGR00254">
    <property type="entry name" value="GGDEF"/>
    <property type="match status" value="1"/>
</dbReference>
<dbReference type="InterPro" id="IPR000014">
    <property type="entry name" value="PAS"/>
</dbReference>
<dbReference type="InterPro" id="IPR052155">
    <property type="entry name" value="Biofilm_reg_signaling"/>
</dbReference>
<dbReference type="SUPFAM" id="SSF55073">
    <property type="entry name" value="Nucleotide cyclase"/>
    <property type="match status" value="1"/>
</dbReference>
<dbReference type="PROSITE" id="PS50887">
    <property type="entry name" value="GGDEF"/>
    <property type="match status" value="1"/>
</dbReference>
<sequence>MPALQETAASRLEMSQLLTRVFSSLIETGEEDRNQAVENGLEIFGEFLRVERSYVFLFRREDGEMLMDNTHEWCAAGVSSEKDRLQGVPVSLIARSMDLFTRGEVLNIPRVFDLPEESRTERDLLESQGILSALMVPLRVSGKLTGFLGFDAVHEVREWSDDVIAIISLLGKMFAGAFELWDRTRLLKSVNSALERRIADRTAELGLILRTMDEGYFVLDGGGNFLNVNEGFSKIAGYSAEELLSMSIFDLLGGAFPDGLKEDRSGSGRTAGISFETRIIRKEGSWRDVSVTGRFLPETGTFAAFVRDITERVRRERAMNFRANHDPLTNLPNRRCLLDRLEAALTKTGEAGCELAVAMVDLNGFKRVNDALGHAEGDKVLEEIAMILSRSVRASDTVARWGGDEFVILFEKVRDEADAASLVSRVSEEVRVTRAIRGRETVVTASIGVAFSPRHGRTAESLLRCADEAMYRIKNGEGGFLLYSE</sequence>
<dbReference type="Gene3D" id="3.30.450.20">
    <property type="entry name" value="PAS domain"/>
    <property type="match status" value="1"/>
</dbReference>
<dbReference type="Pfam" id="PF00990">
    <property type="entry name" value="GGDEF"/>
    <property type="match status" value="1"/>
</dbReference>
<dbReference type="PROSITE" id="PS50112">
    <property type="entry name" value="PAS"/>
    <property type="match status" value="1"/>
</dbReference>
<dbReference type="AlphaFoldDB" id="A0A4R8MFV8"/>
<dbReference type="PANTHER" id="PTHR44757:SF2">
    <property type="entry name" value="BIOFILM ARCHITECTURE MAINTENANCE PROTEIN MBAA"/>
    <property type="match status" value="1"/>
</dbReference>
<protein>
    <submittedName>
        <fullName evidence="3">PAS domain S-box-containing protein/diguanylate cyclase (GGDEF)-like protein</fullName>
    </submittedName>
</protein>